<dbReference type="InParanoid" id="A0A2K2CYF4"/>
<accession>A0A2K2CYF4</accession>
<gene>
    <name evidence="1" type="ORF">BRADI_3g19929v3</name>
</gene>
<dbReference type="AlphaFoldDB" id="A0A2K2CYF4"/>
<evidence type="ECO:0000313" key="1">
    <source>
        <dbReference type="EMBL" id="PNT67053.1"/>
    </source>
</evidence>
<keyword evidence="3" id="KW-1185">Reference proteome</keyword>
<organism evidence="1">
    <name type="scientific">Brachypodium distachyon</name>
    <name type="common">Purple false brome</name>
    <name type="synonym">Trachynia distachya</name>
    <dbReference type="NCBI Taxonomy" id="15368"/>
    <lineage>
        <taxon>Eukaryota</taxon>
        <taxon>Viridiplantae</taxon>
        <taxon>Streptophyta</taxon>
        <taxon>Embryophyta</taxon>
        <taxon>Tracheophyta</taxon>
        <taxon>Spermatophyta</taxon>
        <taxon>Magnoliopsida</taxon>
        <taxon>Liliopsida</taxon>
        <taxon>Poales</taxon>
        <taxon>Poaceae</taxon>
        <taxon>BOP clade</taxon>
        <taxon>Pooideae</taxon>
        <taxon>Stipodae</taxon>
        <taxon>Brachypodieae</taxon>
        <taxon>Brachypodium</taxon>
    </lineage>
</organism>
<sequence length="88" mass="10175">MICLVYLESEDLADRSASKRQYVYPKRSDVIPRTNSLEDRLNERRFSFLGPAENIVKTLLGCKHTELIGRGQPIRIITRLLVLVYIIV</sequence>
<dbReference type="Gramene" id="PNT67053">
    <property type="protein sequence ID" value="PNT67053"/>
    <property type="gene ID" value="BRADI_3g19929v3"/>
</dbReference>
<protein>
    <submittedName>
        <fullName evidence="1 2">Uncharacterized protein</fullName>
    </submittedName>
</protein>
<dbReference type="Proteomes" id="UP000008810">
    <property type="component" value="Chromosome 3"/>
</dbReference>
<reference evidence="2" key="3">
    <citation type="submission" date="2018-08" db="UniProtKB">
        <authorList>
            <consortium name="EnsemblPlants"/>
        </authorList>
    </citation>
    <scope>IDENTIFICATION</scope>
    <source>
        <strain evidence="2">cv. Bd21</strain>
    </source>
</reference>
<dbReference type="EnsemblPlants" id="PNT67053">
    <property type="protein sequence ID" value="PNT67053"/>
    <property type="gene ID" value="BRADI_3g19929v3"/>
</dbReference>
<dbReference type="EMBL" id="CM000882">
    <property type="protein sequence ID" value="PNT67053.1"/>
    <property type="molecule type" value="Genomic_DNA"/>
</dbReference>
<reference evidence="1 2" key="1">
    <citation type="journal article" date="2010" name="Nature">
        <title>Genome sequencing and analysis of the model grass Brachypodium distachyon.</title>
        <authorList>
            <consortium name="International Brachypodium Initiative"/>
        </authorList>
    </citation>
    <scope>NUCLEOTIDE SEQUENCE [LARGE SCALE GENOMIC DNA]</scope>
    <source>
        <strain evidence="1 2">Bd21</strain>
    </source>
</reference>
<evidence type="ECO:0000313" key="3">
    <source>
        <dbReference type="Proteomes" id="UP000008810"/>
    </source>
</evidence>
<proteinExistence type="predicted"/>
<reference evidence="1" key="2">
    <citation type="submission" date="2017-06" db="EMBL/GenBank/DDBJ databases">
        <title>WGS assembly of Brachypodium distachyon.</title>
        <authorList>
            <consortium name="The International Brachypodium Initiative"/>
            <person name="Lucas S."/>
            <person name="Harmon-Smith M."/>
            <person name="Lail K."/>
            <person name="Tice H."/>
            <person name="Grimwood J."/>
            <person name="Bruce D."/>
            <person name="Barry K."/>
            <person name="Shu S."/>
            <person name="Lindquist E."/>
            <person name="Wang M."/>
            <person name="Pitluck S."/>
            <person name="Vogel J.P."/>
            <person name="Garvin D.F."/>
            <person name="Mockler T.C."/>
            <person name="Schmutz J."/>
            <person name="Rokhsar D."/>
            <person name="Bevan M.W."/>
        </authorList>
    </citation>
    <scope>NUCLEOTIDE SEQUENCE</scope>
    <source>
        <strain evidence="1">Bd21</strain>
    </source>
</reference>
<evidence type="ECO:0000313" key="2">
    <source>
        <dbReference type="EnsemblPlants" id="PNT67053"/>
    </source>
</evidence>
<name>A0A2K2CYF4_BRADI</name>